<accession>A0A1D8N440</accession>
<dbReference type="GeneID" id="94582356"/>
<name>A0A1D8N440_YARLL</name>
<feature type="region of interest" description="Disordered" evidence="1">
    <location>
        <begin position="1"/>
        <end position="24"/>
    </location>
</feature>
<dbReference type="AlphaFoldDB" id="A0A1D8N440"/>
<proteinExistence type="predicted"/>
<evidence type="ECO:0000313" key="2">
    <source>
        <dbReference type="EMBL" id="AOW00416.1"/>
    </source>
</evidence>
<dbReference type="RefSeq" id="XP_068137797.1">
    <property type="nucleotide sequence ID" value="XM_068281696.1"/>
</dbReference>
<dbReference type="Proteomes" id="UP000182444">
    <property type="component" value="Chromosome 1A"/>
</dbReference>
<sequence length="102" mass="11732">MEDGSRGRWNRCSGRPMVGPLESSTATSFFKGKTKLIFSEKHILQSRCHHSNKWRPSLEHEKKGLMLNKPTFAIHQTLLSNRETRQESLSTLVKDSTEHAIR</sequence>
<protein>
    <submittedName>
        <fullName evidence="2">Uncharacterized protein</fullName>
    </submittedName>
</protein>
<gene>
    <name evidence="2" type="ORF">YALI1_A08532g</name>
</gene>
<dbReference type="VEuPathDB" id="FungiDB:YALI1_A08532g"/>
<reference evidence="2 3" key="1">
    <citation type="journal article" date="2016" name="PLoS ONE">
        <title>Sequence Assembly of Yarrowia lipolytica Strain W29/CLIB89 Shows Transposable Element Diversity.</title>
        <authorList>
            <person name="Magnan C."/>
            <person name="Yu J."/>
            <person name="Chang I."/>
            <person name="Jahn E."/>
            <person name="Kanomata Y."/>
            <person name="Wu J."/>
            <person name="Zeller M."/>
            <person name="Oakes M."/>
            <person name="Baldi P."/>
            <person name="Sandmeyer S."/>
        </authorList>
    </citation>
    <scope>NUCLEOTIDE SEQUENCE [LARGE SCALE GENOMIC DNA]</scope>
    <source>
        <strain evidence="3">CLIB89(W29)</strain>
    </source>
</reference>
<evidence type="ECO:0000313" key="3">
    <source>
        <dbReference type="Proteomes" id="UP000182444"/>
    </source>
</evidence>
<organism evidence="2 3">
    <name type="scientific">Yarrowia lipolytica</name>
    <name type="common">Candida lipolytica</name>
    <dbReference type="NCBI Taxonomy" id="4952"/>
    <lineage>
        <taxon>Eukaryota</taxon>
        <taxon>Fungi</taxon>
        <taxon>Dikarya</taxon>
        <taxon>Ascomycota</taxon>
        <taxon>Saccharomycotina</taxon>
        <taxon>Dipodascomycetes</taxon>
        <taxon>Dipodascales</taxon>
        <taxon>Dipodascales incertae sedis</taxon>
        <taxon>Yarrowia</taxon>
    </lineage>
</organism>
<evidence type="ECO:0000256" key="1">
    <source>
        <dbReference type="SAM" id="MobiDB-lite"/>
    </source>
</evidence>
<dbReference type="EMBL" id="CP017553">
    <property type="protein sequence ID" value="AOW00416.1"/>
    <property type="molecule type" value="Genomic_DNA"/>
</dbReference>